<feature type="compositionally biased region" description="Low complexity" evidence="1">
    <location>
        <begin position="715"/>
        <end position="727"/>
    </location>
</feature>
<feature type="compositionally biased region" description="Basic and acidic residues" evidence="1">
    <location>
        <begin position="598"/>
        <end position="607"/>
    </location>
</feature>
<sequence>MMSHRADHWLTPNHNVVSGWTLNALIYSPSHLSFGLSDGQMPPLTFAYYCSGHGYGHATRVSALASHLLRLPERPTIHIVSSAPKHVFADSVILGALYRHADIDPVIVQPLAYRVDRQRSVAVLKSFLDRKDAILQTEVNWLKEIEADCVLSDAAFIGCMAATTAGIPSILVTNFTFDSVYSYLSTTLIDDSPSNDTFHALVPDIPVAATELEPLVEQIHAGYRCADLLLRLPGFIPIPSFAIQPSLPSPRWVDTLTNRFYDSVFAALDNPSAFHPPVEYRGVSRRKPAPRQIIPIPLLVRSSSPSVHSPAGRSQLLESIGVPLQHHSSKILVVSFGGQVFRRPGSATPNSRSISRPGSPQNFHGRRNGGALGRLPSPPSSAKNSVFPHLQIPTAPPSPTDQDHHPLGFIPPRLATASHLWIPGAPPVSKPPVTPISPRASDGPLFQTIPPTPVSESTSDQVCLDFEPSSELDEDLPRLLPDASWIAIVCGVSKAQWNLDQDSSDLPEGFFIAPRDVYMPDLTAISDVLLGKLGYGTVAECVDSCTPFVYVSRPLFIEEHGLRRLLDHDGVGIELSRESYEAGDWAAAIETAWQKGNAAKESKRKDGAAGLGSKTREEEGSRLATMITLYGSGGEERPLRPGTDVDTARLARTPLNRASLSHLSSQNFCAIAQECVVDWRRQSRSGRTGIKADCSKPAQMHRRLRIITTLDKQSPSRSSPTRSPHSASELRPPRSEPTTPKKSILRHKLASGSESDPTHNARPHLSIRRPSVKLWSGPLDKLKMVSERQPEAPFKWIRGQVIKKRMRGGVYLGLNAATGEMLAVKQIGLPQTLGDELPGRPSARTLKRELGNMKALRHPNLVEYLGHEETDSILSIFMPYVPGASIRETIRKYGALPPDLVKSFTSQIIDGLIYLHATGLIHGALKPSNVLVEPTGTCKIEGLCCSETELRDNSKAIPKAIFWTAPEIIRTQYKMYDSKVDIWSLGCIVLQMLTGKRPWFNTEAVAVMFKLYQQTLRPHPPDDLALDPAVVDLMEKCLALKPEDRLSAVHLKRHHFLLPFTEYPLQGSGSAV</sequence>
<feature type="domain" description="Protein kinase" evidence="2">
    <location>
        <begin position="796"/>
        <end position="1057"/>
    </location>
</feature>
<dbReference type="PANTHER" id="PTHR38134">
    <property type="entry name" value="SLR1395 PROTEIN"/>
    <property type="match status" value="1"/>
</dbReference>
<dbReference type="GO" id="GO:0004672">
    <property type="term" value="F:protein kinase activity"/>
    <property type="evidence" value="ECO:0007669"/>
    <property type="project" value="InterPro"/>
</dbReference>
<dbReference type="Pfam" id="PF00069">
    <property type="entry name" value="Pkinase"/>
    <property type="match status" value="1"/>
</dbReference>
<keyword evidence="4" id="KW-1185">Reference proteome</keyword>
<comment type="caution">
    <text evidence="3">The sequence shown here is derived from an EMBL/GenBank/DDBJ whole genome shotgun (WGS) entry which is preliminary data.</text>
</comment>
<dbReference type="OrthoDB" id="1684102at2759"/>
<dbReference type="PROSITE" id="PS50011">
    <property type="entry name" value="PROTEIN_KINASE_DOM"/>
    <property type="match status" value="1"/>
</dbReference>
<dbReference type="PANTHER" id="PTHR38134:SF2">
    <property type="entry name" value="GALACTOKINASE"/>
    <property type="match status" value="1"/>
</dbReference>
<name>A0A8H6Z8C4_9AGAR</name>
<dbReference type="EMBL" id="JACAZH010000002">
    <property type="protein sequence ID" value="KAF7374403.1"/>
    <property type="molecule type" value="Genomic_DNA"/>
</dbReference>
<feature type="compositionally biased region" description="Polar residues" evidence="1">
    <location>
        <begin position="347"/>
        <end position="362"/>
    </location>
</feature>
<dbReference type="GO" id="GO:0005524">
    <property type="term" value="F:ATP binding"/>
    <property type="evidence" value="ECO:0007669"/>
    <property type="project" value="InterPro"/>
</dbReference>
<dbReference type="InterPro" id="IPR011009">
    <property type="entry name" value="Kinase-like_dom_sf"/>
</dbReference>
<feature type="region of interest" description="Disordered" evidence="1">
    <location>
        <begin position="708"/>
        <end position="769"/>
    </location>
</feature>
<dbReference type="InterPro" id="IPR053205">
    <property type="entry name" value="GHMP_kinase_L-arabinokinase"/>
</dbReference>
<evidence type="ECO:0000256" key="1">
    <source>
        <dbReference type="SAM" id="MobiDB-lite"/>
    </source>
</evidence>
<protein>
    <recommendedName>
        <fullName evidence="2">Protein kinase domain-containing protein</fullName>
    </recommendedName>
</protein>
<gene>
    <name evidence="3" type="ORF">MSAN_00324400</name>
</gene>
<dbReference type="Gene3D" id="1.10.510.10">
    <property type="entry name" value="Transferase(Phosphotransferase) domain 1"/>
    <property type="match status" value="1"/>
</dbReference>
<organism evidence="3 4">
    <name type="scientific">Mycena sanguinolenta</name>
    <dbReference type="NCBI Taxonomy" id="230812"/>
    <lineage>
        <taxon>Eukaryota</taxon>
        <taxon>Fungi</taxon>
        <taxon>Dikarya</taxon>
        <taxon>Basidiomycota</taxon>
        <taxon>Agaricomycotina</taxon>
        <taxon>Agaricomycetes</taxon>
        <taxon>Agaricomycetidae</taxon>
        <taxon>Agaricales</taxon>
        <taxon>Marasmiineae</taxon>
        <taxon>Mycenaceae</taxon>
        <taxon>Mycena</taxon>
    </lineage>
</organism>
<dbReference type="InterPro" id="IPR000719">
    <property type="entry name" value="Prot_kinase_dom"/>
</dbReference>
<proteinExistence type="predicted"/>
<accession>A0A8H6Z8C4</accession>
<dbReference type="SUPFAM" id="SSF56112">
    <property type="entry name" value="Protein kinase-like (PK-like)"/>
    <property type="match status" value="1"/>
</dbReference>
<reference evidence="3" key="1">
    <citation type="submission" date="2020-05" db="EMBL/GenBank/DDBJ databases">
        <title>Mycena genomes resolve the evolution of fungal bioluminescence.</title>
        <authorList>
            <person name="Tsai I.J."/>
        </authorList>
    </citation>
    <scope>NUCLEOTIDE SEQUENCE</scope>
    <source>
        <strain evidence="3">160909Yilan</strain>
    </source>
</reference>
<feature type="region of interest" description="Disordered" evidence="1">
    <location>
        <begin position="343"/>
        <end position="404"/>
    </location>
</feature>
<evidence type="ECO:0000313" key="3">
    <source>
        <dbReference type="EMBL" id="KAF7374403.1"/>
    </source>
</evidence>
<evidence type="ECO:0000313" key="4">
    <source>
        <dbReference type="Proteomes" id="UP000623467"/>
    </source>
</evidence>
<feature type="region of interest" description="Disordered" evidence="1">
    <location>
        <begin position="597"/>
        <end position="618"/>
    </location>
</feature>
<dbReference type="Gene3D" id="3.40.50.2000">
    <property type="entry name" value="Glycogen Phosphorylase B"/>
    <property type="match status" value="1"/>
</dbReference>
<dbReference type="Proteomes" id="UP000623467">
    <property type="component" value="Unassembled WGS sequence"/>
</dbReference>
<dbReference type="AlphaFoldDB" id="A0A8H6Z8C4"/>
<evidence type="ECO:0000259" key="2">
    <source>
        <dbReference type="PROSITE" id="PS50011"/>
    </source>
</evidence>